<dbReference type="RefSeq" id="WP_092785338.1">
    <property type="nucleotide sequence ID" value="NZ_FNAP01000005.1"/>
</dbReference>
<evidence type="ECO:0000313" key="5">
    <source>
        <dbReference type="EMBL" id="SDE31932.1"/>
    </source>
</evidence>
<accession>A0A1G7BY38</accession>
<evidence type="ECO:0000259" key="3">
    <source>
        <dbReference type="Pfam" id="PF00534"/>
    </source>
</evidence>
<dbReference type="GO" id="GO:0016757">
    <property type="term" value="F:glycosyltransferase activity"/>
    <property type="evidence" value="ECO:0007669"/>
    <property type="project" value="UniProtKB-KW"/>
</dbReference>
<dbReference type="AlphaFoldDB" id="A0A1G7BY38"/>
<reference evidence="5 6" key="1">
    <citation type="submission" date="2016-10" db="EMBL/GenBank/DDBJ databases">
        <authorList>
            <person name="de Groot N.N."/>
        </authorList>
    </citation>
    <scope>NUCLEOTIDE SEQUENCE [LARGE SCALE GENOMIC DNA]</scope>
    <source>
        <strain evidence="5 6">ATCC 700224</strain>
    </source>
</reference>
<dbReference type="STRING" id="69960.SAMN05421720_105222"/>
<dbReference type="EMBL" id="FNAP01000005">
    <property type="protein sequence ID" value="SDE31932.1"/>
    <property type="molecule type" value="Genomic_DNA"/>
</dbReference>
<feature type="domain" description="Glycosyl transferase family 1" evidence="3">
    <location>
        <begin position="202"/>
        <end position="318"/>
    </location>
</feature>
<evidence type="ECO:0000256" key="1">
    <source>
        <dbReference type="ARBA" id="ARBA00022676"/>
    </source>
</evidence>
<keyword evidence="1" id="KW-0328">Glycosyltransferase</keyword>
<dbReference type="InterPro" id="IPR001296">
    <property type="entry name" value="Glyco_trans_1"/>
</dbReference>
<dbReference type="Pfam" id="PF13439">
    <property type="entry name" value="Glyco_transf_4"/>
    <property type="match status" value="1"/>
</dbReference>
<evidence type="ECO:0000259" key="4">
    <source>
        <dbReference type="Pfam" id="PF13439"/>
    </source>
</evidence>
<organism evidence="5 6">
    <name type="scientific">Rhodospira trueperi</name>
    <dbReference type="NCBI Taxonomy" id="69960"/>
    <lineage>
        <taxon>Bacteria</taxon>
        <taxon>Pseudomonadati</taxon>
        <taxon>Pseudomonadota</taxon>
        <taxon>Alphaproteobacteria</taxon>
        <taxon>Rhodospirillales</taxon>
        <taxon>Rhodospirillaceae</taxon>
        <taxon>Rhodospira</taxon>
    </lineage>
</organism>
<protein>
    <submittedName>
        <fullName evidence="5">Glycosyltransferase involved in cell wall bisynthesis</fullName>
    </submittedName>
</protein>
<dbReference type="Pfam" id="PF00534">
    <property type="entry name" value="Glycos_transf_1"/>
    <property type="match status" value="1"/>
</dbReference>
<dbReference type="SUPFAM" id="SSF53756">
    <property type="entry name" value="UDP-Glycosyltransferase/glycogen phosphorylase"/>
    <property type="match status" value="1"/>
</dbReference>
<gene>
    <name evidence="5" type="ORF">SAMN05421720_105222</name>
</gene>
<evidence type="ECO:0000256" key="2">
    <source>
        <dbReference type="ARBA" id="ARBA00022679"/>
    </source>
</evidence>
<proteinExistence type="predicted"/>
<dbReference type="OrthoDB" id="9781738at2"/>
<dbReference type="PANTHER" id="PTHR12526:SF510">
    <property type="entry name" value="D-INOSITOL 3-PHOSPHATE GLYCOSYLTRANSFERASE"/>
    <property type="match status" value="1"/>
</dbReference>
<name>A0A1G7BY38_9PROT</name>
<dbReference type="InterPro" id="IPR028098">
    <property type="entry name" value="Glyco_trans_4-like_N"/>
</dbReference>
<dbReference type="CDD" id="cd03811">
    <property type="entry name" value="GT4_GT28_WabH-like"/>
    <property type="match status" value="1"/>
</dbReference>
<dbReference type="Gene3D" id="3.40.50.2000">
    <property type="entry name" value="Glycogen Phosphorylase B"/>
    <property type="match status" value="2"/>
</dbReference>
<feature type="domain" description="Glycosyltransferase subfamily 4-like N-terminal" evidence="4">
    <location>
        <begin position="13"/>
        <end position="180"/>
    </location>
</feature>
<dbReference type="PANTHER" id="PTHR12526">
    <property type="entry name" value="GLYCOSYLTRANSFERASE"/>
    <property type="match status" value="1"/>
</dbReference>
<dbReference type="Proteomes" id="UP000199412">
    <property type="component" value="Unassembled WGS sequence"/>
</dbReference>
<keyword evidence="6" id="KW-1185">Reference proteome</keyword>
<keyword evidence="2 5" id="KW-0808">Transferase</keyword>
<evidence type="ECO:0000313" key="6">
    <source>
        <dbReference type="Proteomes" id="UP000199412"/>
    </source>
</evidence>
<sequence>MKIAMLIASLGGGGAERIVLSLSGGLQALGHDVTVIACDQETVIAPPEGVAVEYLSRVSVAGATWKKILAGPVVAVRLWRLVRRHRYDVVVAHMERANVYVALVPMSAVKVMTVHNYLSASLPNKTAVKRLAATLLYRHLAPRTVGHVVCVSQVSADDVAQRCPPLRDRLAVIPNSVDVSSLENASREPIPEGAAHAFVAGKTIITVGRLVRQKGHWHLIRAFAESGVREDGRLIILGDGPMRAELERYAADLGVADQVMFVGFQGNPFSWIRRADLFVLPSLYEGMPMVLLEALACGTPIISADCKSGPREILAPGSRLDSVAEDIEVGESAVMVPPVGETWSSPDGPPLAAERMMTAAIDRILEDGALAERLISAARRRADYFDGATGAGRWDDFLCAALATSKRRGQ</sequence>